<dbReference type="Gene3D" id="1.10.150.50">
    <property type="entry name" value="Transcription Factor, Ets-1"/>
    <property type="match status" value="1"/>
</dbReference>
<accession>A0AAD9PPZ1</accession>
<dbReference type="InterPro" id="IPR013761">
    <property type="entry name" value="SAM/pointed_sf"/>
</dbReference>
<dbReference type="AlphaFoldDB" id="A0AAD9PPZ1"/>
<reference evidence="2" key="2">
    <citation type="journal article" date="2023" name="Science">
        <title>Genomic signatures of disease resistance in endangered staghorn corals.</title>
        <authorList>
            <person name="Vollmer S.V."/>
            <person name="Selwyn J.D."/>
            <person name="Despard B.A."/>
            <person name="Roesel C.L."/>
        </authorList>
    </citation>
    <scope>NUCLEOTIDE SEQUENCE</scope>
    <source>
        <strain evidence="2">K2</strain>
    </source>
</reference>
<organism evidence="2 3">
    <name type="scientific">Acropora cervicornis</name>
    <name type="common">Staghorn coral</name>
    <dbReference type="NCBI Taxonomy" id="6130"/>
    <lineage>
        <taxon>Eukaryota</taxon>
        <taxon>Metazoa</taxon>
        <taxon>Cnidaria</taxon>
        <taxon>Anthozoa</taxon>
        <taxon>Hexacorallia</taxon>
        <taxon>Scleractinia</taxon>
        <taxon>Astrocoeniina</taxon>
        <taxon>Acroporidae</taxon>
        <taxon>Acropora</taxon>
    </lineage>
</organism>
<dbReference type="Proteomes" id="UP001249851">
    <property type="component" value="Unassembled WGS sequence"/>
</dbReference>
<feature type="compositionally biased region" description="Basic and acidic residues" evidence="1">
    <location>
        <begin position="132"/>
        <end position="143"/>
    </location>
</feature>
<feature type="region of interest" description="Disordered" evidence="1">
    <location>
        <begin position="132"/>
        <end position="157"/>
    </location>
</feature>
<feature type="compositionally biased region" description="Low complexity" evidence="1">
    <location>
        <begin position="146"/>
        <end position="157"/>
    </location>
</feature>
<comment type="caution">
    <text evidence="2">The sequence shown here is derived from an EMBL/GenBank/DDBJ whole genome shotgun (WGS) entry which is preliminary data.</text>
</comment>
<proteinExistence type="predicted"/>
<gene>
    <name evidence="2" type="ORF">P5673_033391</name>
</gene>
<evidence type="ECO:0000313" key="3">
    <source>
        <dbReference type="Proteomes" id="UP001249851"/>
    </source>
</evidence>
<reference evidence="2" key="1">
    <citation type="journal article" date="2023" name="G3 (Bethesda)">
        <title>Whole genome assembly and annotation of the endangered Caribbean coral Acropora cervicornis.</title>
        <authorList>
            <person name="Selwyn J.D."/>
            <person name="Vollmer S.V."/>
        </authorList>
    </citation>
    <scope>NUCLEOTIDE SEQUENCE</scope>
    <source>
        <strain evidence="2">K2</strain>
    </source>
</reference>
<name>A0AAD9PPZ1_ACRCE</name>
<evidence type="ECO:0000313" key="2">
    <source>
        <dbReference type="EMBL" id="KAK2546878.1"/>
    </source>
</evidence>
<sequence>MARSGKSFEKWEVEDICAWLTQNMLEEHCGCFRENKVRGSTLLSSLKDGTLKTHLKDIIKESSRVKKEASEMRDFCRVYGKGVKVSGVRQIYKQRPGSLPLYCRKPKATVPLHDQESAPLLQWLDSVKKQNEGKRVERAKGKEPGVSTEQSSEASEESVVVVGHRVTKDGVEYLLKGTQEPDSAGMWIPRENVDLALVSAYTRRQRASRCST</sequence>
<keyword evidence="3" id="KW-1185">Reference proteome</keyword>
<protein>
    <submittedName>
        <fullName evidence="2">Uncharacterized protein</fullName>
    </submittedName>
</protein>
<evidence type="ECO:0000256" key="1">
    <source>
        <dbReference type="SAM" id="MobiDB-lite"/>
    </source>
</evidence>
<dbReference type="SUPFAM" id="SSF47769">
    <property type="entry name" value="SAM/Pointed domain"/>
    <property type="match status" value="1"/>
</dbReference>
<dbReference type="EMBL" id="JARQWQ010000249">
    <property type="protein sequence ID" value="KAK2546878.1"/>
    <property type="molecule type" value="Genomic_DNA"/>
</dbReference>